<accession>A0A8C5RAY4</accession>
<dbReference type="CDD" id="cd05271">
    <property type="entry name" value="NDUFA9_like_SDR_a"/>
    <property type="match status" value="1"/>
</dbReference>
<keyword evidence="8" id="KW-0249">Electron transport</keyword>
<evidence type="ECO:0000256" key="7">
    <source>
        <dbReference type="ARBA" id="ARBA00022946"/>
    </source>
</evidence>
<evidence type="ECO:0000256" key="15">
    <source>
        <dbReference type="ARBA" id="ARBA00046455"/>
    </source>
</evidence>
<keyword evidence="9" id="KW-0007">Acetylation</keyword>
<gene>
    <name evidence="18" type="primary">NDUFA9</name>
</gene>
<keyword evidence="16" id="KW-1133">Transmembrane helix</keyword>
<keyword evidence="5" id="KW-0679">Respiratory chain</keyword>
<dbReference type="GO" id="GO:0007623">
    <property type="term" value="P:circadian rhythm"/>
    <property type="evidence" value="ECO:0007669"/>
    <property type="project" value="Ensembl"/>
</dbReference>
<keyword evidence="6" id="KW-0274">FAD</keyword>
<evidence type="ECO:0000256" key="8">
    <source>
        <dbReference type="ARBA" id="ARBA00022982"/>
    </source>
</evidence>
<comment type="cofactor">
    <cofactor evidence="1">
        <name>FAD</name>
        <dbReference type="ChEBI" id="CHEBI:57692"/>
    </cofactor>
</comment>
<evidence type="ECO:0000259" key="17">
    <source>
        <dbReference type="Pfam" id="PF01370"/>
    </source>
</evidence>
<evidence type="ECO:0000256" key="6">
    <source>
        <dbReference type="ARBA" id="ARBA00022827"/>
    </source>
</evidence>
<dbReference type="GO" id="GO:0044877">
    <property type="term" value="F:protein-containing complex binding"/>
    <property type="evidence" value="ECO:0007669"/>
    <property type="project" value="Ensembl"/>
</dbReference>
<reference evidence="18" key="1">
    <citation type="submission" date="2025-08" db="UniProtKB">
        <authorList>
            <consortium name="Ensembl"/>
        </authorList>
    </citation>
    <scope>IDENTIFICATION</scope>
</reference>
<evidence type="ECO:0000256" key="10">
    <source>
        <dbReference type="ARBA" id="ARBA00023128"/>
    </source>
</evidence>
<evidence type="ECO:0000256" key="1">
    <source>
        <dbReference type="ARBA" id="ARBA00001974"/>
    </source>
</evidence>
<feature type="domain" description="NAD-dependent epimerase/dehydratase" evidence="17">
    <location>
        <begin position="49"/>
        <end position="255"/>
    </location>
</feature>
<evidence type="ECO:0000256" key="4">
    <source>
        <dbReference type="ARBA" id="ARBA00022630"/>
    </source>
</evidence>
<name>A0A8C5RAY4_LATLA</name>
<dbReference type="Gene3D" id="3.40.50.720">
    <property type="entry name" value="NAD(P)-binding Rossmann-like Domain"/>
    <property type="match status" value="1"/>
</dbReference>
<keyword evidence="19" id="KW-1185">Reference proteome</keyword>
<dbReference type="InterPro" id="IPR001509">
    <property type="entry name" value="Epimerase_deHydtase"/>
</dbReference>
<dbReference type="GeneTree" id="ENSGT00390000006865"/>
<dbReference type="InterPro" id="IPR051207">
    <property type="entry name" value="ComplexI_NDUFA9_subunit"/>
</dbReference>
<protein>
    <recommendedName>
        <fullName evidence="12">NADH dehydrogenase [ubiquinone] 1 alpha subcomplex subunit 9, mitochondrial</fullName>
    </recommendedName>
    <alternativeName>
        <fullName evidence="14">Complex I-39kD</fullName>
    </alternativeName>
    <alternativeName>
        <fullName evidence="13">NADH-ubiquinone oxidoreductase 39 kDa subunit</fullName>
    </alternativeName>
</protein>
<comment type="subunit">
    <text evidence="15">Complex I is composed of 45 different subunits. This a component of the hydrophobic protein fraction. Interacts with BLOC1S1. Interacts with SLC2A4. Interacts with CLOCK. Interacts with RAB5IF.</text>
</comment>
<dbReference type="PANTHER" id="PTHR12126:SF11">
    <property type="entry name" value="NADH DEHYDROGENASE [UBIQUINONE] 1 ALPHA SUBCOMPLEX SUBUNIT 9, MITOCHONDRIAL"/>
    <property type="match status" value="1"/>
</dbReference>
<dbReference type="Pfam" id="PF01370">
    <property type="entry name" value="Epimerase"/>
    <property type="match status" value="1"/>
</dbReference>
<comment type="similarity">
    <text evidence="11">Belongs to the complex I NDUFA9 subunit family.</text>
</comment>
<evidence type="ECO:0000256" key="16">
    <source>
        <dbReference type="SAM" id="Phobius"/>
    </source>
</evidence>
<evidence type="ECO:0000256" key="14">
    <source>
        <dbReference type="ARBA" id="ARBA00043145"/>
    </source>
</evidence>
<keyword evidence="16" id="KW-0812">Transmembrane</keyword>
<evidence type="ECO:0000256" key="2">
    <source>
        <dbReference type="ARBA" id="ARBA00004305"/>
    </source>
</evidence>
<keyword evidence="16" id="KW-0472">Membrane</keyword>
<evidence type="ECO:0000256" key="5">
    <source>
        <dbReference type="ARBA" id="ARBA00022660"/>
    </source>
</evidence>
<evidence type="ECO:0000256" key="11">
    <source>
        <dbReference type="ARBA" id="ARBA00038501"/>
    </source>
</evidence>
<dbReference type="GO" id="GO:0045271">
    <property type="term" value="C:respiratory chain complex I"/>
    <property type="evidence" value="ECO:0007669"/>
    <property type="project" value="Ensembl"/>
</dbReference>
<keyword evidence="4" id="KW-0285">Flavoprotein</keyword>
<dbReference type="FunFam" id="3.40.50.720:FF:000246">
    <property type="entry name" value="NADH dehydrogenase [ubiquinone] 1 alpha subcomplex subunit 9, mitochondrial"/>
    <property type="match status" value="1"/>
</dbReference>
<dbReference type="AlphaFoldDB" id="A0A8C5RAY4"/>
<organism evidence="18 19">
    <name type="scientific">Laticauda laticaudata</name>
    <name type="common">Blue-ringed sea krait</name>
    <name type="synonym">Blue-lipped sea krait</name>
    <dbReference type="NCBI Taxonomy" id="8630"/>
    <lineage>
        <taxon>Eukaryota</taxon>
        <taxon>Metazoa</taxon>
        <taxon>Chordata</taxon>
        <taxon>Craniata</taxon>
        <taxon>Vertebrata</taxon>
        <taxon>Euteleostomi</taxon>
        <taxon>Lepidosauria</taxon>
        <taxon>Squamata</taxon>
        <taxon>Bifurcata</taxon>
        <taxon>Unidentata</taxon>
        <taxon>Episquamata</taxon>
        <taxon>Toxicofera</taxon>
        <taxon>Serpentes</taxon>
        <taxon>Colubroidea</taxon>
        <taxon>Elapidae</taxon>
        <taxon>Laticaudinae</taxon>
        <taxon>Laticauda</taxon>
    </lineage>
</organism>
<keyword evidence="10" id="KW-0496">Mitochondrion</keyword>
<comment type="subcellular location">
    <subcellularLocation>
        <location evidence="2">Mitochondrion matrix</location>
    </subcellularLocation>
</comment>
<evidence type="ECO:0000313" key="18">
    <source>
        <dbReference type="Ensembl" id="ENSLLTP00000000755.1"/>
    </source>
</evidence>
<evidence type="ECO:0000256" key="12">
    <source>
        <dbReference type="ARBA" id="ARBA00040720"/>
    </source>
</evidence>
<reference evidence="18" key="2">
    <citation type="submission" date="2025-09" db="UniProtKB">
        <authorList>
            <consortium name="Ensembl"/>
        </authorList>
    </citation>
    <scope>IDENTIFICATION</scope>
</reference>
<dbReference type="PANTHER" id="PTHR12126">
    <property type="entry name" value="NADH-UBIQUINONE OXIDOREDUCTASE 39 KDA SUBUNIT-RELATED"/>
    <property type="match status" value="1"/>
</dbReference>
<dbReference type="Ensembl" id="ENSLLTT00000000780.1">
    <property type="protein sequence ID" value="ENSLLTP00000000755.1"/>
    <property type="gene ID" value="ENSLLTG00000000571.1"/>
</dbReference>
<dbReference type="GO" id="GO:0005759">
    <property type="term" value="C:mitochondrial matrix"/>
    <property type="evidence" value="ECO:0007669"/>
    <property type="project" value="UniProtKB-SubCell"/>
</dbReference>
<evidence type="ECO:0000313" key="19">
    <source>
        <dbReference type="Proteomes" id="UP000694406"/>
    </source>
</evidence>
<dbReference type="GO" id="GO:0005743">
    <property type="term" value="C:mitochondrial inner membrane"/>
    <property type="evidence" value="ECO:0007669"/>
    <property type="project" value="Ensembl"/>
</dbReference>
<dbReference type="InterPro" id="IPR036291">
    <property type="entry name" value="NAD(P)-bd_dom_sf"/>
</dbReference>
<evidence type="ECO:0000256" key="9">
    <source>
        <dbReference type="ARBA" id="ARBA00022990"/>
    </source>
</evidence>
<keyword evidence="3" id="KW-0813">Transport</keyword>
<evidence type="ECO:0000256" key="3">
    <source>
        <dbReference type="ARBA" id="ARBA00022448"/>
    </source>
</evidence>
<proteinExistence type="inferred from homology"/>
<sequence>MYHVQCPCVLGYGIHPRVLSLLQQDRSVHYTVMPHGRSGRSSVSGIVATVFGATGFIGRYIVNHLGRIGSQVIIPYRCDEYDLLYLRPMGDLGQFIFLEWDSRDKDSTRKALENSHVVINLIGRDWETKNFKYEDVFVSIPRDIARLSKQSGVEKLIHFSHLNSDSKSPSKYLRTKAEGEKVVREEFPDAIIMKPADVYGREDRFINTYAEMRRFGGVPMIGFGKKTVKQPVYVVDVARAIINAIKDPDSKGKTYTLVGYVSCFYFSYPNNYSIFSVFNIFVLLFFKKRYPSKHQTENLFPRSTISASLGLDWESAAVCYRVIFLKWSKNITQKIGFPILDRSVRGGGLSVFFDPLANFPISFGKEPSVYVLSQVIMVHHSYLS</sequence>
<evidence type="ECO:0000256" key="13">
    <source>
        <dbReference type="ARBA" id="ARBA00042000"/>
    </source>
</evidence>
<feature type="transmembrane region" description="Helical" evidence="16">
    <location>
        <begin position="268"/>
        <end position="286"/>
    </location>
</feature>
<keyword evidence="7" id="KW-0809">Transit peptide</keyword>
<dbReference type="SUPFAM" id="SSF51735">
    <property type="entry name" value="NAD(P)-binding Rossmann-fold domains"/>
    <property type="match status" value="1"/>
</dbReference>
<dbReference type="GO" id="GO:0003954">
    <property type="term" value="F:NADH dehydrogenase activity"/>
    <property type="evidence" value="ECO:0007669"/>
    <property type="project" value="Ensembl"/>
</dbReference>
<dbReference type="Proteomes" id="UP000694406">
    <property type="component" value="Unplaced"/>
</dbReference>